<evidence type="ECO:0000256" key="6">
    <source>
        <dbReference type="ARBA" id="ARBA00022840"/>
    </source>
</evidence>
<dbReference type="InterPro" id="IPR027417">
    <property type="entry name" value="P-loop_NTPase"/>
</dbReference>
<evidence type="ECO:0000256" key="1">
    <source>
        <dbReference type="ARBA" id="ARBA00004370"/>
    </source>
</evidence>
<evidence type="ECO:0000256" key="7">
    <source>
        <dbReference type="ARBA" id="ARBA00023136"/>
    </source>
</evidence>
<comment type="caution">
    <text evidence="10">The sequence shown here is derived from an EMBL/GenBank/DDBJ whole genome shotgun (WGS) entry which is preliminary data.</text>
</comment>
<proteinExistence type="inferred from homology"/>
<dbReference type="Gene3D" id="3.40.50.300">
    <property type="entry name" value="P-loop containing nucleotide triphosphate hydrolases"/>
    <property type="match status" value="1"/>
</dbReference>
<gene>
    <name evidence="10" type="ORF">GCM10020367_61670</name>
</gene>
<dbReference type="EMBL" id="BAAAYL010000001">
    <property type="protein sequence ID" value="GAA3379172.1"/>
    <property type="molecule type" value="Genomic_DNA"/>
</dbReference>
<evidence type="ECO:0000256" key="8">
    <source>
        <dbReference type="SAM" id="MobiDB-lite"/>
    </source>
</evidence>
<keyword evidence="4" id="KW-1003">Cell membrane</keyword>
<protein>
    <recommendedName>
        <fullName evidence="9">Oligopeptide/dipeptide ABC transporter C-terminal domain-containing protein</fullName>
    </recommendedName>
</protein>
<keyword evidence="7" id="KW-0472">Membrane</keyword>
<accession>A0ABP6SM29</accession>
<name>A0ABP6SM29_9ACTN</name>
<feature type="domain" description="Oligopeptide/dipeptide ABC transporter C-terminal" evidence="9">
    <location>
        <begin position="1"/>
        <end position="62"/>
    </location>
</feature>
<feature type="region of interest" description="Disordered" evidence="8">
    <location>
        <begin position="28"/>
        <end position="53"/>
    </location>
</feature>
<comment type="similarity">
    <text evidence="2">Belongs to the ABC transporter superfamily.</text>
</comment>
<dbReference type="Pfam" id="PF08352">
    <property type="entry name" value="oligo_HPY"/>
    <property type="match status" value="1"/>
</dbReference>
<evidence type="ECO:0000313" key="11">
    <source>
        <dbReference type="Proteomes" id="UP001499990"/>
    </source>
</evidence>
<evidence type="ECO:0000259" key="9">
    <source>
        <dbReference type="Pfam" id="PF08352"/>
    </source>
</evidence>
<keyword evidence="5" id="KW-0547">Nucleotide-binding</keyword>
<evidence type="ECO:0000256" key="5">
    <source>
        <dbReference type="ARBA" id="ARBA00022741"/>
    </source>
</evidence>
<dbReference type="InterPro" id="IPR013563">
    <property type="entry name" value="Oligopep_ABC_C"/>
</dbReference>
<evidence type="ECO:0000256" key="3">
    <source>
        <dbReference type="ARBA" id="ARBA00022448"/>
    </source>
</evidence>
<keyword evidence="3" id="KW-0813">Transport</keyword>
<dbReference type="RefSeq" id="WP_425586280.1">
    <property type="nucleotide sequence ID" value="NZ_BAAAYL010000001.1"/>
</dbReference>
<dbReference type="Proteomes" id="UP001499990">
    <property type="component" value="Unassembled WGS sequence"/>
</dbReference>
<organism evidence="10 11">
    <name type="scientific">Streptomyces sannanensis</name>
    <dbReference type="NCBI Taxonomy" id="285536"/>
    <lineage>
        <taxon>Bacteria</taxon>
        <taxon>Bacillati</taxon>
        <taxon>Actinomycetota</taxon>
        <taxon>Actinomycetes</taxon>
        <taxon>Kitasatosporales</taxon>
        <taxon>Streptomycetaceae</taxon>
        <taxon>Streptomyces</taxon>
    </lineage>
</organism>
<dbReference type="PANTHER" id="PTHR43297">
    <property type="entry name" value="OLIGOPEPTIDE TRANSPORT ATP-BINDING PROTEIN APPD"/>
    <property type="match status" value="1"/>
</dbReference>
<keyword evidence="11" id="KW-1185">Reference proteome</keyword>
<evidence type="ECO:0000313" key="10">
    <source>
        <dbReference type="EMBL" id="GAA3379172.1"/>
    </source>
</evidence>
<dbReference type="NCBIfam" id="TIGR01727">
    <property type="entry name" value="oligo_HPY"/>
    <property type="match status" value="1"/>
</dbReference>
<comment type="subcellular location">
    <subcellularLocation>
        <location evidence="1">Membrane</location>
    </subcellularLocation>
</comment>
<dbReference type="PANTHER" id="PTHR43297:SF2">
    <property type="entry name" value="DIPEPTIDE TRANSPORT ATP-BINDING PROTEIN DPPD"/>
    <property type="match status" value="1"/>
</dbReference>
<dbReference type="InterPro" id="IPR050388">
    <property type="entry name" value="ABC_Ni/Peptide_Import"/>
</dbReference>
<reference evidence="11" key="1">
    <citation type="journal article" date="2019" name="Int. J. Syst. Evol. Microbiol.">
        <title>The Global Catalogue of Microorganisms (GCM) 10K type strain sequencing project: providing services to taxonomists for standard genome sequencing and annotation.</title>
        <authorList>
            <consortium name="The Broad Institute Genomics Platform"/>
            <consortium name="The Broad Institute Genome Sequencing Center for Infectious Disease"/>
            <person name="Wu L."/>
            <person name="Ma J."/>
        </authorList>
    </citation>
    <scope>NUCLEOTIDE SEQUENCE [LARGE SCALE GENOMIC DNA]</scope>
    <source>
        <strain evidence="11">JCM 9651</strain>
    </source>
</reference>
<sequence length="103" mass="11534">METAPTETLLRHPRHPYTQALLASVPCLRSPRRMPDEPTLPGEAADPHFPPPGCRFHPRCPVGPRRLPERTLCSTAAPGQTPVEHDELHRVACHFPVPNSRLR</sequence>
<evidence type="ECO:0000256" key="2">
    <source>
        <dbReference type="ARBA" id="ARBA00005417"/>
    </source>
</evidence>
<evidence type="ECO:0000256" key="4">
    <source>
        <dbReference type="ARBA" id="ARBA00022475"/>
    </source>
</evidence>
<keyword evidence="6" id="KW-0067">ATP-binding</keyword>